<comment type="caution">
    <text evidence="6">The sequence shown here is derived from an EMBL/GenBank/DDBJ whole genome shotgun (WGS) entry which is preliminary data.</text>
</comment>
<protein>
    <recommendedName>
        <fullName evidence="5">Putative 3-methyladenine DNA glycosylase</fullName>
        <ecNumber evidence="5">3.2.2.-</ecNumber>
    </recommendedName>
</protein>
<evidence type="ECO:0000256" key="3">
    <source>
        <dbReference type="ARBA" id="ARBA00022801"/>
    </source>
</evidence>
<organism evidence="6 7">
    <name type="scientific">Propioniciclava sinopodophylli</name>
    <dbReference type="NCBI Taxonomy" id="1837344"/>
    <lineage>
        <taxon>Bacteria</taxon>
        <taxon>Bacillati</taxon>
        <taxon>Actinomycetota</taxon>
        <taxon>Actinomycetes</taxon>
        <taxon>Propionibacteriales</taxon>
        <taxon>Propionibacteriaceae</taxon>
        <taxon>Propioniciclava</taxon>
    </lineage>
</organism>
<sequence length="195" mass="20334">MDLTRRALQVAPELLGCVLRVRGIGVRIVEVEAYEGADDPASHAWQGPTARNASMFEAGGRIYVYTLHGHACLNVVCGPEGVASAVLVRAGEVVEGIEEARERRPGVRDAWLARGPGNLCRALGVTRADDGTVLGSGGIELVPGAAPAGVRAGVRVNVSRAFARPWRFWDAGSASVSAAKLHPAARAAAPRQPSG</sequence>
<dbReference type="NCBIfam" id="NF002003">
    <property type="entry name" value="PRK00802.1-3"/>
    <property type="match status" value="1"/>
</dbReference>
<dbReference type="AlphaFoldDB" id="A0A4Q9KHL5"/>
<dbReference type="InterPro" id="IPR011034">
    <property type="entry name" value="Formyl_transferase-like_C_sf"/>
</dbReference>
<dbReference type="HAMAP" id="MF_00527">
    <property type="entry name" value="3MGH"/>
    <property type="match status" value="1"/>
</dbReference>
<dbReference type="SUPFAM" id="SSF50486">
    <property type="entry name" value="FMT C-terminal domain-like"/>
    <property type="match status" value="1"/>
</dbReference>
<keyword evidence="7" id="KW-1185">Reference proteome</keyword>
<evidence type="ECO:0000256" key="1">
    <source>
        <dbReference type="ARBA" id="ARBA00009232"/>
    </source>
</evidence>
<dbReference type="GO" id="GO:0003677">
    <property type="term" value="F:DNA binding"/>
    <property type="evidence" value="ECO:0007669"/>
    <property type="project" value="InterPro"/>
</dbReference>
<dbReference type="Pfam" id="PF02245">
    <property type="entry name" value="Pur_DNA_glyco"/>
    <property type="match status" value="1"/>
</dbReference>
<accession>A0A4Q9KHL5</accession>
<evidence type="ECO:0000313" key="7">
    <source>
        <dbReference type="Proteomes" id="UP000292373"/>
    </source>
</evidence>
<proteinExistence type="inferred from homology"/>
<reference evidence="6 7" key="1">
    <citation type="submission" date="2019-01" db="EMBL/GenBank/DDBJ databases">
        <title>Lactibacter flavus gen. nov., sp. nov., a novel bacterium of the family Propionibacteriaceae isolated from raw milk and dairy products.</title>
        <authorList>
            <person name="Huptas C."/>
            <person name="Wenning M."/>
            <person name="Breitenwieser F."/>
            <person name="Doll E."/>
            <person name="Von Neubeck M."/>
            <person name="Busse H.-J."/>
            <person name="Scherer S."/>
        </authorList>
    </citation>
    <scope>NUCLEOTIDE SEQUENCE [LARGE SCALE GENOMIC DNA]</scope>
    <source>
        <strain evidence="6 7">KCTC 33808</strain>
    </source>
</reference>
<dbReference type="EMBL" id="SDMQ01000001">
    <property type="protein sequence ID" value="TBT88532.1"/>
    <property type="molecule type" value="Genomic_DNA"/>
</dbReference>
<dbReference type="GO" id="GO:0006284">
    <property type="term" value="P:base-excision repair"/>
    <property type="evidence" value="ECO:0007669"/>
    <property type="project" value="InterPro"/>
</dbReference>
<keyword evidence="6" id="KW-0326">Glycosidase</keyword>
<dbReference type="GO" id="GO:0003905">
    <property type="term" value="F:alkylbase DNA N-glycosylase activity"/>
    <property type="evidence" value="ECO:0007669"/>
    <property type="project" value="InterPro"/>
</dbReference>
<gene>
    <name evidence="6" type="ORF">ET989_00840</name>
</gene>
<dbReference type="InterPro" id="IPR003180">
    <property type="entry name" value="MPG"/>
</dbReference>
<dbReference type="PANTHER" id="PTHR10429">
    <property type="entry name" value="DNA-3-METHYLADENINE GLYCOSYLASE"/>
    <property type="match status" value="1"/>
</dbReference>
<keyword evidence="3 5" id="KW-0378">Hydrolase</keyword>
<dbReference type="Proteomes" id="UP000292373">
    <property type="component" value="Unassembled WGS sequence"/>
</dbReference>
<dbReference type="NCBIfam" id="TIGR00567">
    <property type="entry name" value="3mg"/>
    <property type="match status" value="1"/>
</dbReference>
<dbReference type="CDD" id="cd00540">
    <property type="entry name" value="AAG"/>
    <property type="match status" value="1"/>
</dbReference>
<evidence type="ECO:0000256" key="4">
    <source>
        <dbReference type="ARBA" id="ARBA00023204"/>
    </source>
</evidence>
<dbReference type="InterPro" id="IPR036995">
    <property type="entry name" value="MPG_sf"/>
</dbReference>
<evidence type="ECO:0000256" key="5">
    <source>
        <dbReference type="HAMAP-Rule" id="MF_00527"/>
    </source>
</evidence>
<dbReference type="EC" id="3.2.2.-" evidence="5"/>
<evidence type="ECO:0000256" key="2">
    <source>
        <dbReference type="ARBA" id="ARBA00022763"/>
    </source>
</evidence>
<dbReference type="OrthoDB" id="9794313at2"/>
<dbReference type="RefSeq" id="WP_131166662.1">
    <property type="nucleotide sequence ID" value="NZ_SDMQ01000001.1"/>
</dbReference>
<name>A0A4Q9KHL5_9ACTN</name>
<evidence type="ECO:0000313" key="6">
    <source>
        <dbReference type="EMBL" id="TBT88532.1"/>
    </source>
</evidence>
<keyword evidence="4 5" id="KW-0234">DNA repair</keyword>
<keyword evidence="2 5" id="KW-0227">DNA damage</keyword>
<dbReference type="PANTHER" id="PTHR10429:SF0">
    <property type="entry name" value="DNA-3-METHYLADENINE GLYCOSYLASE"/>
    <property type="match status" value="1"/>
</dbReference>
<comment type="similarity">
    <text evidence="1 5">Belongs to the DNA glycosylase MPG family.</text>
</comment>
<dbReference type="Gene3D" id="3.10.300.10">
    <property type="entry name" value="Methylpurine-DNA glycosylase (MPG)"/>
    <property type="match status" value="1"/>
</dbReference>